<proteinExistence type="predicted"/>
<protein>
    <submittedName>
        <fullName evidence="1">Uncharacterized protein</fullName>
    </submittedName>
</protein>
<dbReference type="EMBL" id="MCFI01000003">
    <property type="protein sequence ID" value="ORY86360.1"/>
    <property type="molecule type" value="Genomic_DNA"/>
</dbReference>
<dbReference type="AlphaFoldDB" id="A0A1Y2FQT8"/>
<keyword evidence="2" id="KW-1185">Reference proteome</keyword>
<organism evidence="1 2">
    <name type="scientific">Protomyces lactucae-debilis</name>
    <dbReference type="NCBI Taxonomy" id="2754530"/>
    <lineage>
        <taxon>Eukaryota</taxon>
        <taxon>Fungi</taxon>
        <taxon>Dikarya</taxon>
        <taxon>Ascomycota</taxon>
        <taxon>Taphrinomycotina</taxon>
        <taxon>Taphrinomycetes</taxon>
        <taxon>Taphrinales</taxon>
        <taxon>Protomycetaceae</taxon>
        <taxon>Protomyces</taxon>
    </lineage>
</organism>
<dbReference type="GeneID" id="63783044"/>
<comment type="caution">
    <text evidence="1">The sequence shown here is derived from an EMBL/GenBank/DDBJ whole genome shotgun (WGS) entry which is preliminary data.</text>
</comment>
<dbReference type="RefSeq" id="XP_040727542.1">
    <property type="nucleotide sequence ID" value="XM_040866445.1"/>
</dbReference>
<sequence>MFVFRNRCPCVYATRSLCSYALRKIWTGRLPAEITRRIPAEYRRKIPNFAGAVIPADYRQTTGKLPAEISTPLPESTGGLPEDTTCQRLSSIDAVATVGVATRPSTTHYRRAAVFLAFLADLRAFCACDAAVLALVIVALPCSASCALRDSFDVFLRLELARRGGGSIFA</sequence>
<name>A0A1Y2FQT8_PROLT</name>
<evidence type="ECO:0000313" key="2">
    <source>
        <dbReference type="Proteomes" id="UP000193685"/>
    </source>
</evidence>
<accession>A0A1Y2FQT8</accession>
<dbReference type="Proteomes" id="UP000193685">
    <property type="component" value="Unassembled WGS sequence"/>
</dbReference>
<gene>
    <name evidence="1" type="ORF">BCR37DRAFT_218739</name>
</gene>
<evidence type="ECO:0000313" key="1">
    <source>
        <dbReference type="EMBL" id="ORY86360.1"/>
    </source>
</evidence>
<reference evidence="1 2" key="1">
    <citation type="submission" date="2016-07" db="EMBL/GenBank/DDBJ databases">
        <title>Pervasive Adenine N6-methylation of Active Genes in Fungi.</title>
        <authorList>
            <consortium name="DOE Joint Genome Institute"/>
            <person name="Mondo S.J."/>
            <person name="Dannebaum R.O."/>
            <person name="Kuo R.C."/>
            <person name="Labutti K."/>
            <person name="Haridas S."/>
            <person name="Kuo A."/>
            <person name="Salamov A."/>
            <person name="Ahrendt S.R."/>
            <person name="Lipzen A."/>
            <person name="Sullivan W."/>
            <person name="Andreopoulos W.B."/>
            <person name="Clum A."/>
            <person name="Lindquist E."/>
            <person name="Daum C."/>
            <person name="Ramamoorthy G.K."/>
            <person name="Gryganskyi A."/>
            <person name="Culley D."/>
            <person name="Magnuson J.K."/>
            <person name="James T.Y."/>
            <person name="O'Malley M.A."/>
            <person name="Stajich J.E."/>
            <person name="Spatafora J.W."/>
            <person name="Visel A."/>
            <person name="Grigoriev I.V."/>
        </authorList>
    </citation>
    <scope>NUCLEOTIDE SEQUENCE [LARGE SCALE GENOMIC DNA]</scope>
    <source>
        <strain evidence="1 2">12-1054</strain>
    </source>
</reference>